<protein>
    <submittedName>
        <fullName evidence="4">Uncharacterized protein</fullName>
    </submittedName>
</protein>
<comment type="similarity">
    <text evidence="1">Belongs to the protein phosphatase inhibitor 1 family.</text>
</comment>
<evidence type="ECO:0000313" key="5">
    <source>
        <dbReference type="Proteomes" id="UP001497482"/>
    </source>
</evidence>
<dbReference type="GO" id="GO:0035556">
    <property type="term" value="P:intracellular signal transduction"/>
    <property type="evidence" value="ECO:0007669"/>
    <property type="project" value="TreeGrafter"/>
</dbReference>
<dbReference type="Proteomes" id="UP001497482">
    <property type="component" value="Chromosome 13"/>
</dbReference>
<keyword evidence="5" id="KW-1185">Reference proteome</keyword>
<dbReference type="PANTHER" id="PTHR15417">
    <property type="entry name" value="PROTEIN PHOSPHATASE INHIBITOR AND DOPAMINE- AND CAMP-REGULATED NEURONAL PHOSPHOPROTEIN"/>
    <property type="match status" value="1"/>
</dbReference>
<gene>
    <name evidence="4" type="ORF">KC01_LOCUS9102</name>
</gene>
<dbReference type="AlphaFoldDB" id="A0AAV2JJF3"/>
<reference evidence="4 5" key="1">
    <citation type="submission" date="2024-04" db="EMBL/GenBank/DDBJ databases">
        <authorList>
            <person name="Waldvogel A.-M."/>
            <person name="Schoenle A."/>
        </authorList>
    </citation>
    <scope>NUCLEOTIDE SEQUENCE [LARGE SCALE GENOMIC DNA]</scope>
</reference>
<dbReference type="GO" id="GO:0004864">
    <property type="term" value="F:protein phosphatase inhibitor activity"/>
    <property type="evidence" value="ECO:0007669"/>
    <property type="project" value="UniProtKB-KW"/>
</dbReference>
<dbReference type="EMBL" id="OZ035835">
    <property type="protein sequence ID" value="CAL1577813.1"/>
    <property type="molecule type" value="Genomic_DNA"/>
</dbReference>
<dbReference type="GO" id="GO:0005737">
    <property type="term" value="C:cytoplasm"/>
    <property type="evidence" value="ECO:0007669"/>
    <property type="project" value="TreeGrafter"/>
</dbReference>
<organism evidence="4 5">
    <name type="scientific">Knipowitschia caucasica</name>
    <name type="common">Caucasian dwarf goby</name>
    <name type="synonym">Pomatoschistus caucasicus</name>
    <dbReference type="NCBI Taxonomy" id="637954"/>
    <lineage>
        <taxon>Eukaryota</taxon>
        <taxon>Metazoa</taxon>
        <taxon>Chordata</taxon>
        <taxon>Craniata</taxon>
        <taxon>Vertebrata</taxon>
        <taxon>Euteleostomi</taxon>
        <taxon>Actinopterygii</taxon>
        <taxon>Neopterygii</taxon>
        <taxon>Teleostei</taxon>
        <taxon>Neoteleostei</taxon>
        <taxon>Acanthomorphata</taxon>
        <taxon>Gobiaria</taxon>
        <taxon>Gobiiformes</taxon>
        <taxon>Gobioidei</taxon>
        <taxon>Gobiidae</taxon>
        <taxon>Gobiinae</taxon>
        <taxon>Knipowitschia</taxon>
    </lineage>
</organism>
<evidence type="ECO:0000313" key="4">
    <source>
        <dbReference type="EMBL" id="CAL1577813.1"/>
    </source>
</evidence>
<name>A0AAV2JJF3_KNICA</name>
<dbReference type="Pfam" id="PF05395">
    <property type="entry name" value="DARPP-32"/>
    <property type="match status" value="1"/>
</dbReference>
<feature type="region of interest" description="Disordered" evidence="3">
    <location>
        <begin position="1"/>
        <end position="59"/>
    </location>
</feature>
<keyword evidence="2" id="KW-0650">Protein phosphatase inhibitor</keyword>
<proteinExistence type="inferred from homology"/>
<evidence type="ECO:0000256" key="2">
    <source>
        <dbReference type="ARBA" id="ARBA00023272"/>
    </source>
</evidence>
<evidence type="ECO:0000256" key="1">
    <source>
        <dbReference type="ARBA" id="ARBA00007775"/>
    </source>
</evidence>
<sequence>MEPSSPKKIQFCDPPLQDQLDPQAAEQIRRRRPTPASPFQVCRQPEADVAQHSPVRNSQTAHCAERKCSAHSPPSTKDFSCDMDKTGRRLSHKSLSMSLWRPGVLLSPGAEEQWLNSELLLCDSP</sequence>
<evidence type="ECO:0000256" key="3">
    <source>
        <dbReference type="SAM" id="MobiDB-lite"/>
    </source>
</evidence>
<dbReference type="InterPro" id="IPR008466">
    <property type="entry name" value="PPP1R1A/B/C"/>
</dbReference>
<accession>A0AAV2JJF3</accession>